<gene>
    <name evidence="1" type="ORF">CLOSYM_03846</name>
</gene>
<feature type="non-terminal residue" evidence="1">
    <location>
        <position position="1"/>
    </location>
</feature>
<sequence length="50" mass="5982">YQNLKRLRRLLISIHKALANLDVVILKLNPSVINFDPQGSREPRRYEYFI</sequence>
<reference evidence="1 2" key="1">
    <citation type="submission" date="2013-07" db="EMBL/GenBank/DDBJ databases">
        <authorList>
            <person name="Weinstock G."/>
            <person name="Sodergren E."/>
            <person name="Wylie T."/>
            <person name="Fulton L."/>
            <person name="Fulton R."/>
            <person name="Fronick C."/>
            <person name="O'Laughlin M."/>
            <person name="Godfrey J."/>
            <person name="Miner T."/>
            <person name="Herter B."/>
            <person name="Appelbaum E."/>
            <person name="Cordes M."/>
            <person name="Lek S."/>
            <person name="Wollam A."/>
            <person name="Pepin K.H."/>
            <person name="Palsikar V.B."/>
            <person name="Mitreva M."/>
            <person name="Wilson R.K."/>
        </authorList>
    </citation>
    <scope>NUCLEOTIDE SEQUENCE [LARGE SCALE GENOMIC DNA]</scope>
    <source>
        <strain evidence="1 2">ATCC 14940</strain>
    </source>
</reference>
<comment type="caution">
    <text evidence="1">The sequence shown here is derived from an EMBL/GenBank/DDBJ whole genome shotgun (WGS) entry which is preliminary data.</text>
</comment>
<accession>A0ABC9TTG6</accession>
<dbReference type="EMBL" id="AWSU01000310">
    <property type="protein sequence ID" value="ERI74597.1"/>
    <property type="molecule type" value="Genomic_DNA"/>
</dbReference>
<protein>
    <submittedName>
        <fullName evidence="1">Uncharacterized protein</fullName>
    </submittedName>
</protein>
<dbReference type="AlphaFoldDB" id="A0ABC9TTG6"/>
<evidence type="ECO:0000313" key="1">
    <source>
        <dbReference type="EMBL" id="ERI74597.1"/>
    </source>
</evidence>
<proteinExistence type="predicted"/>
<dbReference type="Proteomes" id="UP000016491">
    <property type="component" value="Unassembled WGS sequence"/>
</dbReference>
<name>A0ABC9TTG6_CLOSY</name>
<organism evidence="1 2">
    <name type="scientific">[Clostridium] symbiosum ATCC 14940</name>
    <dbReference type="NCBI Taxonomy" id="411472"/>
    <lineage>
        <taxon>Bacteria</taxon>
        <taxon>Bacillati</taxon>
        <taxon>Bacillota</taxon>
        <taxon>Clostridia</taxon>
        <taxon>Lachnospirales</taxon>
        <taxon>Lachnospiraceae</taxon>
        <taxon>Otoolea</taxon>
    </lineage>
</organism>
<evidence type="ECO:0000313" key="2">
    <source>
        <dbReference type="Proteomes" id="UP000016491"/>
    </source>
</evidence>